<keyword evidence="2" id="KW-1185">Reference proteome</keyword>
<evidence type="ECO:0000313" key="2">
    <source>
        <dbReference type="Proteomes" id="UP000800036"/>
    </source>
</evidence>
<organism evidence="1 2">
    <name type="scientific">Bimuria novae-zelandiae CBS 107.79</name>
    <dbReference type="NCBI Taxonomy" id="1447943"/>
    <lineage>
        <taxon>Eukaryota</taxon>
        <taxon>Fungi</taxon>
        <taxon>Dikarya</taxon>
        <taxon>Ascomycota</taxon>
        <taxon>Pezizomycotina</taxon>
        <taxon>Dothideomycetes</taxon>
        <taxon>Pleosporomycetidae</taxon>
        <taxon>Pleosporales</taxon>
        <taxon>Massarineae</taxon>
        <taxon>Didymosphaeriaceae</taxon>
        <taxon>Bimuria</taxon>
    </lineage>
</organism>
<dbReference type="AlphaFoldDB" id="A0A6A5UMM1"/>
<name>A0A6A5UMM1_9PLEO</name>
<reference evidence="1" key="1">
    <citation type="journal article" date="2020" name="Stud. Mycol.">
        <title>101 Dothideomycetes genomes: a test case for predicting lifestyles and emergence of pathogens.</title>
        <authorList>
            <person name="Haridas S."/>
            <person name="Albert R."/>
            <person name="Binder M."/>
            <person name="Bloem J."/>
            <person name="Labutti K."/>
            <person name="Salamov A."/>
            <person name="Andreopoulos B."/>
            <person name="Baker S."/>
            <person name="Barry K."/>
            <person name="Bills G."/>
            <person name="Bluhm B."/>
            <person name="Cannon C."/>
            <person name="Castanera R."/>
            <person name="Culley D."/>
            <person name="Daum C."/>
            <person name="Ezra D."/>
            <person name="Gonzalez J."/>
            <person name="Henrissat B."/>
            <person name="Kuo A."/>
            <person name="Liang C."/>
            <person name="Lipzen A."/>
            <person name="Lutzoni F."/>
            <person name="Magnuson J."/>
            <person name="Mondo S."/>
            <person name="Nolan M."/>
            <person name="Ohm R."/>
            <person name="Pangilinan J."/>
            <person name="Park H.-J."/>
            <person name="Ramirez L."/>
            <person name="Alfaro M."/>
            <person name="Sun H."/>
            <person name="Tritt A."/>
            <person name="Yoshinaga Y."/>
            <person name="Zwiers L.-H."/>
            <person name="Turgeon B."/>
            <person name="Goodwin S."/>
            <person name="Spatafora J."/>
            <person name="Crous P."/>
            <person name="Grigoriev I."/>
        </authorList>
    </citation>
    <scope>NUCLEOTIDE SEQUENCE</scope>
    <source>
        <strain evidence="1">CBS 107.79</strain>
    </source>
</reference>
<accession>A0A6A5UMM1</accession>
<evidence type="ECO:0000313" key="1">
    <source>
        <dbReference type="EMBL" id="KAF1966181.1"/>
    </source>
</evidence>
<protein>
    <submittedName>
        <fullName evidence="1">Uncharacterized protein</fullName>
    </submittedName>
</protein>
<dbReference type="EMBL" id="ML976750">
    <property type="protein sequence ID" value="KAF1966181.1"/>
    <property type="molecule type" value="Genomic_DNA"/>
</dbReference>
<sequence length="145" mass="16231">MADPYMPDLPYFGSGRGGHSRGHGYSHGHGHGAAVADIYNKINQLAQQINRVTRDINTHLTRLEAPDWNQRARSRNLGRPKHDTRLVPLAHHLANTAIEGFPQNDDECSNLSDLEVQRILHSLGHAGHDVQARRTLLENVIEIKD</sequence>
<dbReference type="Proteomes" id="UP000800036">
    <property type="component" value="Unassembled WGS sequence"/>
</dbReference>
<gene>
    <name evidence="1" type="ORF">BU23DRAFT_663822</name>
</gene>
<dbReference type="OrthoDB" id="10386194at2759"/>
<proteinExistence type="predicted"/>